<dbReference type="EMBL" id="FNXE01000013">
    <property type="protein sequence ID" value="SEH74679.1"/>
    <property type="molecule type" value="Genomic_DNA"/>
</dbReference>
<name>A0A1H6KSP0_9FLAO</name>
<protein>
    <submittedName>
        <fullName evidence="1">Uncharacterized protein</fullName>
    </submittedName>
</protein>
<organism evidence="1 2">
    <name type="scientific">Paenimyroides marinum</name>
    <dbReference type="NCBI Taxonomy" id="1159016"/>
    <lineage>
        <taxon>Bacteria</taxon>
        <taxon>Pseudomonadati</taxon>
        <taxon>Bacteroidota</taxon>
        <taxon>Flavobacteriia</taxon>
        <taxon>Flavobacteriales</taxon>
        <taxon>Flavobacteriaceae</taxon>
        <taxon>Paenimyroides</taxon>
    </lineage>
</organism>
<dbReference type="AlphaFoldDB" id="A0A1H6KSP0"/>
<keyword evidence="2" id="KW-1185">Reference proteome</keyword>
<dbReference type="PROSITE" id="PS51257">
    <property type="entry name" value="PROKAR_LIPOPROTEIN"/>
    <property type="match status" value="1"/>
</dbReference>
<proteinExistence type="predicted"/>
<reference evidence="1 2" key="1">
    <citation type="submission" date="2016-10" db="EMBL/GenBank/DDBJ databases">
        <authorList>
            <person name="de Groot N.N."/>
        </authorList>
    </citation>
    <scope>NUCLEOTIDE SEQUENCE [LARGE SCALE GENOMIC DNA]</scope>
    <source>
        <strain evidence="1 2">CGMCC 1.10825</strain>
    </source>
</reference>
<evidence type="ECO:0000313" key="2">
    <source>
        <dbReference type="Proteomes" id="UP000199634"/>
    </source>
</evidence>
<gene>
    <name evidence="1" type="ORF">SAMN02927937_01184</name>
</gene>
<dbReference type="STRING" id="1159016.SAMN02927937_01184"/>
<dbReference type="Proteomes" id="UP000199634">
    <property type="component" value="Unassembled WGS sequence"/>
</dbReference>
<accession>A0A1H6KSP0</accession>
<sequence length="164" mass="19662">MRFLFIAFILIFVSCTKDKVRLQDDFVFGYAGMQNLKVFKFTGDTVFVSPSYPARVKAYFYLIDDYEKNKINEYLDTIKGNNFEREYINEYVRDGLYYQFEFLKSKKRVYVQNFESEETKTLTEFANYLINLSDRKKEIEHSNLKIDFGNTAIFFRESEPCPFE</sequence>
<evidence type="ECO:0000313" key="1">
    <source>
        <dbReference type="EMBL" id="SEH74679.1"/>
    </source>
</evidence>